<evidence type="ECO:0000313" key="3">
    <source>
        <dbReference type="EMBL" id="OIJ40468.1"/>
    </source>
</evidence>
<gene>
    <name evidence="3" type="ORF">LO55_2805</name>
</gene>
<feature type="region of interest" description="Disordered" evidence="1">
    <location>
        <begin position="44"/>
        <end position="74"/>
    </location>
</feature>
<reference evidence="3 4" key="1">
    <citation type="submission" date="2014-10" db="EMBL/GenBank/DDBJ databases">
        <authorList>
            <person name="Seo M.-J."/>
            <person name="Seok Y.J."/>
            <person name="Cha I.-T."/>
        </authorList>
    </citation>
    <scope>NUCLEOTIDE SEQUENCE [LARGE SCALE GENOMIC DNA]</scope>
    <source>
        <strain evidence="3 4">NEU</strain>
    </source>
</reference>
<dbReference type="Proteomes" id="UP000180246">
    <property type="component" value="Unassembled WGS sequence"/>
</dbReference>
<dbReference type="EMBL" id="JRYB01000001">
    <property type="protein sequence ID" value="OIJ40468.1"/>
    <property type="molecule type" value="Genomic_DNA"/>
</dbReference>
<evidence type="ECO:0000313" key="4">
    <source>
        <dbReference type="Proteomes" id="UP000180246"/>
    </source>
</evidence>
<evidence type="ECO:0000256" key="1">
    <source>
        <dbReference type="SAM" id="MobiDB-lite"/>
    </source>
</evidence>
<comment type="caution">
    <text evidence="3">The sequence shown here is derived from an EMBL/GenBank/DDBJ whole genome shotgun (WGS) entry which is preliminary data.</text>
</comment>
<keyword evidence="2" id="KW-0732">Signal</keyword>
<proteinExistence type="predicted"/>
<feature type="chain" id="PRO_5010383361" evidence="2">
    <location>
        <begin position="33"/>
        <end position="138"/>
    </location>
</feature>
<name>A0A1S2N5X0_9BURK</name>
<feature type="compositionally biased region" description="Pro residues" evidence="1">
    <location>
        <begin position="46"/>
        <end position="64"/>
    </location>
</feature>
<accession>A0A1S2N5X0</accession>
<feature type="signal peptide" evidence="2">
    <location>
        <begin position="1"/>
        <end position="32"/>
    </location>
</feature>
<dbReference type="AlphaFoldDB" id="A0A1S2N5X0"/>
<evidence type="ECO:0000256" key="2">
    <source>
        <dbReference type="SAM" id="SignalP"/>
    </source>
</evidence>
<organism evidence="3 4">
    <name type="scientific">Massilia timonae</name>
    <dbReference type="NCBI Taxonomy" id="47229"/>
    <lineage>
        <taxon>Bacteria</taxon>
        <taxon>Pseudomonadati</taxon>
        <taxon>Pseudomonadota</taxon>
        <taxon>Betaproteobacteria</taxon>
        <taxon>Burkholderiales</taxon>
        <taxon>Oxalobacteraceae</taxon>
        <taxon>Telluria group</taxon>
        <taxon>Massilia</taxon>
    </lineage>
</organism>
<sequence length="138" mass="14281">MAFIDNEETAMKNTVPLILIAMLALGANAAEAAIHIECTAVRGKCPAPPAPPAPPQPPAPPAPPAGHAVPALPALPAPPAPPALVLPAIPDAMHDACADKNDGSRLSMTLRPGETMAGVCEREDGRMVFQLRSYRLDD</sequence>
<protein>
    <submittedName>
        <fullName evidence="3">Uncharacterized protein</fullName>
    </submittedName>
</protein>